<dbReference type="EMBL" id="JABBWE010000066">
    <property type="protein sequence ID" value="KAG1788640.1"/>
    <property type="molecule type" value="Genomic_DNA"/>
</dbReference>
<evidence type="ECO:0000256" key="1">
    <source>
        <dbReference type="SAM" id="MobiDB-lite"/>
    </source>
</evidence>
<evidence type="ECO:0000313" key="3">
    <source>
        <dbReference type="Proteomes" id="UP000719766"/>
    </source>
</evidence>
<name>A0A9P7AFX4_9AGAM</name>
<dbReference type="PANTHER" id="PTHR33096">
    <property type="entry name" value="CXC2 DOMAIN-CONTAINING PROTEIN"/>
    <property type="match status" value="1"/>
</dbReference>
<dbReference type="Proteomes" id="UP000719766">
    <property type="component" value="Unassembled WGS sequence"/>
</dbReference>
<dbReference type="OrthoDB" id="3246730at2759"/>
<reference evidence="2" key="1">
    <citation type="journal article" date="2020" name="New Phytol.">
        <title>Comparative genomics reveals dynamic genome evolution in host specialist ectomycorrhizal fungi.</title>
        <authorList>
            <person name="Lofgren L.A."/>
            <person name="Nguyen N.H."/>
            <person name="Vilgalys R."/>
            <person name="Ruytinx J."/>
            <person name="Liao H.L."/>
            <person name="Branco S."/>
            <person name="Kuo A."/>
            <person name="LaButti K."/>
            <person name="Lipzen A."/>
            <person name="Andreopoulos W."/>
            <person name="Pangilinan J."/>
            <person name="Riley R."/>
            <person name="Hundley H."/>
            <person name="Na H."/>
            <person name="Barry K."/>
            <person name="Grigoriev I.V."/>
            <person name="Stajich J.E."/>
            <person name="Kennedy P.G."/>
        </authorList>
    </citation>
    <scope>NUCLEOTIDE SEQUENCE</scope>
    <source>
        <strain evidence="2">S12</strain>
    </source>
</reference>
<accession>A0A9P7AFX4</accession>
<gene>
    <name evidence="2" type="ORF">HD556DRAFT_1496561</name>
</gene>
<protein>
    <submittedName>
        <fullName evidence="2">Uncharacterized protein</fullName>
    </submittedName>
</protein>
<dbReference type="PANTHER" id="PTHR33096:SF1">
    <property type="entry name" value="CXC1-LIKE CYSTEINE CLUSTER ASSOCIATED WITH KDZ TRANSPOSASES DOMAIN-CONTAINING PROTEIN"/>
    <property type="match status" value="1"/>
</dbReference>
<evidence type="ECO:0000313" key="2">
    <source>
        <dbReference type="EMBL" id="KAG1788640.1"/>
    </source>
</evidence>
<dbReference type="AlphaFoldDB" id="A0A9P7AFX4"/>
<comment type="caution">
    <text evidence="2">The sequence shown here is derived from an EMBL/GenBank/DDBJ whole genome shotgun (WGS) entry which is preliminary data.</text>
</comment>
<dbReference type="Pfam" id="PF18758">
    <property type="entry name" value="KDZ"/>
    <property type="match status" value="2"/>
</dbReference>
<organism evidence="2 3">
    <name type="scientific">Suillus plorans</name>
    <dbReference type="NCBI Taxonomy" id="116603"/>
    <lineage>
        <taxon>Eukaryota</taxon>
        <taxon>Fungi</taxon>
        <taxon>Dikarya</taxon>
        <taxon>Basidiomycota</taxon>
        <taxon>Agaricomycotina</taxon>
        <taxon>Agaricomycetes</taxon>
        <taxon>Agaricomycetidae</taxon>
        <taxon>Boletales</taxon>
        <taxon>Suillineae</taxon>
        <taxon>Suillaceae</taxon>
        <taxon>Suillus</taxon>
    </lineage>
</organism>
<feature type="region of interest" description="Disordered" evidence="1">
    <location>
        <begin position="728"/>
        <end position="748"/>
    </location>
</feature>
<keyword evidence="3" id="KW-1185">Reference proteome</keyword>
<dbReference type="InterPro" id="IPR040521">
    <property type="entry name" value="KDZ"/>
</dbReference>
<sequence length="772" mass="87342">MYKSQPTWPREHHQHSTMKFTSLATIAISAAAMVGTVIASDLDSTPMGHKCSPNGLITRNLEGNTIRVYPILLVSWVGFHRYLSRQFSIAFDLYLDVRRAVAAMVAESLQRDSPDWRLKHACPACTYVLTDEVKLKFSLLYAMDGNDSLKRVLRRTLDMDDSLSTSCELPTGQQLRTDRYLSRTFVDQFASDSSTAGDGDIHIENSCEGRWKNMDDGKQTCAKYPLAMVSKLLNVFGTNLGGGYDIGCQFKTTLDKSSLGPLTCSKHHTCLVGAFHGHAHRRLCQLFSLTTYTKGLGLEDLEMCEWTFSKSNSLASALCYTSIFHRQQAIDSFFEHNNDLEVYANLSDFLYNNYKQALDILNYGNAALPKLMQDLRVVDVSVFERWLEDEKAYLVGLTHEPEEETLQMEYWQRLVNLAASSDALGAAMAAVELPSEDSYETQVKRTRNAEGARRHALEDYERNLKIVQALEGKLEIMEQWVPRDVEWQNAGRLVANRKYQQALDRLEGLIVARIFELSKMNRAGTGYKLRKHIAKALQARSVAIRSALNTYNTIARTLSPPRLTLKWEEVVDYAFLANFDLLRDMRVDISERPWSSPAARSAMDLHFKICRACEEIERLNIEVQRLVTYIRDEEKYLQECEDQLKDTNPALAHQIAIHRNTRGRFKSQHLNRLHDISKLPGFSGTLAPGISAYTCPGESASIPNAQIPARMLVEPSPVDHAASALDLDTQDDLDDKEEEEEVVEQTSRSLQDVLLIADDFSRLGIHSNAEEE</sequence>
<dbReference type="GeneID" id="64602658"/>
<proteinExistence type="predicted"/>
<feature type="compositionally biased region" description="Acidic residues" evidence="1">
    <location>
        <begin position="728"/>
        <end position="743"/>
    </location>
</feature>
<dbReference type="RefSeq" id="XP_041155831.1">
    <property type="nucleotide sequence ID" value="XM_041308894.1"/>
</dbReference>